<feature type="chain" id="PRO_5017234170" description="Lipocalin-like domain-containing protein" evidence="1">
    <location>
        <begin position="20"/>
        <end position="171"/>
    </location>
</feature>
<proteinExistence type="predicted"/>
<evidence type="ECO:0000313" key="3">
    <source>
        <dbReference type="Proteomes" id="UP000243588"/>
    </source>
</evidence>
<dbReference type="AlphaFoldDB" id="A0A1G8B3V8"/>
<evidence type="ECO:0008006" key="4">
    <source>
        <dbReference type="Google" id="ProtNLM"/>
    </source>
</evidence>
<dbReference type="STRING" id="702745.SAMN05421818_101127"/>
<gene>
    <name evidence="2" type="ORF">SAMN05421818_101127</name>
</gene>
<keyword evidence="3" id="KW-1185">Reference proteome</keyword>
<dbReference type="RefSeq" id="WP_090404618.1">
    <property type="nucleotide sequence ID" value="NZ_FNDQ01000001.1"/>
</dbReference>
<dbReference type="EMBL" id="FNDQ01000001">
    <property type="protein sequence ID" value="SDH27877.1"/>
    <property type="molecule type" value="Genomic_DNA"/>
</dbReference>
<dbReference type="Proteomes" id="UP000243588">
    <property type="component" value="Unassembled WGS sequence"/>
</dbReference>
<keyword evidence="1" id="KW-0732">Signal</keyword>
<evidence type="ECO:0000256" key="1">
    <source>
        <dbReference type="SAM" id="SignalP"/>
    </source>
</evidence>
<evidence type="ECO:0000313" key="2">
    <source>
        <dbReference type="EMBL" id="SDH27877.1"/>
    </source>
</evidence>
<dbReference type="PROSITE" id="PS51257">
    <property type="entry name" value="PROKAR_LIPOPROTEIN"/>
    <property type="match status" value="1"/>
</dbReference>
<protein>
    <recommendedName>
        <fullName evidence="4">Lipocalin-like domain-containing protein</fullName>
    </recommendedName>
</protein>
<feature type="signal peptide" evidence="1">
    <location>
        <begin position="1"/>
        <end position="19"/>
    </location>
</feature>
<name>A0A1G8B3V8_9FLAO</name>
<organism evidence="2 3">
    <name type="scientific">Myroides phaeus</name>
    <dbReference type="NCBI Taxonomy" id="702745"/>
    <lineage>
        <taxon>Bacteria</taxon>
        <taxon>Pseudomonadati</taxon>
        <taxon>Bacteroidota</taxon>
        <taxon>Flavobacteriia</taxon>
        <taxon>Flavobacteriales</taxon>
        <taxon>Flavobacteriaceae</taxon>
        <taxon>Myroides</taxon>
    </lineage>
</organism>
<sequence length="171" mass="19574">MRRLSVLLLICVFSLFYSCSNDDNSTEGKIEKEWIAFVQKHLIGDWTPKSIEVKPLVGAPVFSTPYPNQPNCKSDILRFEKNFTGTFNQNSSDCQLKINKFKWNHRLGELIFTLENGLEVKAVLLKKSANNLVFAIPVIEIMPIIEKLYPQIVNVDPITLKLLHLKISLEK</sequence>
<reference evidence="3" key="1">
    <citation type="submission" date="2016-10" db="EMBL/GenBank/DDBJ databases">
        <authorList>
            <person name="Varghese N."/>
            <person name="Submissions S."/>
        </authorList>
    </citation>
    <scope>NUCLEOTIDE SEQUENCE [LARGE SCALE GENOMIC DNA]</scope>
    <source>
        <strain evidence="3">DSM 23313</strain>
    </source>
</reference>
<accession>A0A1G8B3V8</accession>